<gene>
    <name evidence="2" type="primary">BQ5605_C015g07766</name>
    <name evidence="2" type="ORF">BQ5605_C015G07766</name>
</gene>
<feature type="region of interest" description="Disordered" evidence="1">
    <location>
        <begin position="99"/>
        <end position="130"/>
    </location>
</feature>
<proteinExistence type="predicted"/>
<dbReference type="Proteomes" id="UP000249464">
    <property type="component" value="Unassembled WGS sequence"/>
</dbReference>
<protein>
    <submittedName>
        <fullName evidence="2">BQ5605_C015g07766 protein</fullName>
    </submittedName>
</protein>
<sequence length="1283" mass="142521">MPVSERLDSDQRFFDDLCREIRFFAAFATTEAIISITNSSRSIGYRCAVCPRHKDRRLSLARARAHFKTNVHKEQVQLQGIGVGDLTWVSSPNNDDLSIETNNSVSSLGSDGSPSSGGTPDFDYSAHNYAHNGDNNGFDSDNGFEDPSAAYESLDDFESDREGDVSGFEDGDDIDRDWRRPRTLAHMINGQFSSHGRYYLPYASYTSWAHVYIIVNAELFKSSGHRASSSSVPHPSDEWFPFPSAAMCVVSLFWRSPHRRMGAQEFQEILEFAQVLGVTKLPSIKTIKTFLCNLLNEIQLFHPRPVVIPNNRTIFVIPPSDFVIAALATPTLVEQLDFYPFYDDKDFVQSACQTARWRHTLPAPIRTPMASHDGIDYFAQEVVLRIGGGYLFINSFATHNHVLCALAVPAFLRDDGGFCVQLPPADMPDLSSSPLSDRAWSLIPLELLGLPIAREVEMERRRIIRLSADQEVLLPCLPASSASKAAARGGRLLTVPLRMFLDDFGGGESKRYYKMFVVSADSLPNTHVGDYTVLIRPRRMQQCSIQTLEALDLAEAVLTDIMPLMVVPEPLYSFGRHAVHDTPMAAEVSARPIGAAARFPCRCCRWGGSPADRLAFDTLMTYFTSPIKRNADRTMLESWAQIETMTRDGTAHGVQELQKSTGTRDKVTAKVIEEIRQAYVLEMIHKVPHSKDGRPQPNAGLARAYNNAGAKERKKIATANGVRARAAASARLSELKASGFVLGPFFRIPHFDVHRDTPPDMLHVLLLGPVKYLWVDTIAGLTPTAVDFMRGAFRSLSTAGLGERFKPNFYVDYKGGLDGHDYRMIAQILPFIAEVMLSRSMITPVTNRCWSTLGKLTHHMFAPSATIIDQYADDYRELARAFVQASMTRNLTFTLARVKYHYLLELEGAIRRFGPPKLFNSSVAESANKAVRQVNMRTNHQAPSRDVAQTLAETAALTFVAGGGLWRHGGRAVSLGPAAASLMDNAVIRSWFKVDEDAETQDRMQSSSELEHNPIYRHLKAEGSVSAYDHFRAAKAATLPNGDRCLLRHWCFVRTSPNSGLRIGRVISLLVPTTVRMVQSSLIDEGFALVEFARLGEELGSTGFVRLSLEPHPSVVSTKYHHPAIARLGCPACAASSSRGRFGQLRTKSPPIATSSSDTQCGGPQRGASWPTQGRDRMPLLVCPVNGTARANMYLINNQLPSVAETDSDSEDQRSQSQRQPDEFALMLLHRMESRSRRSPRARNRRVRGSSASNQLGTPSRKVMRKMWIQSAPTQRVTRFRGG</sequence>
<accession>A0A2X0NX62</accession>
<reference evidence="2 3" key="1">
    <citation type="submission" date="2016-11" db="EMBL/GenBank/DDBJ databases">
        <authorList>
            <person name="Jaros S."/>
            <person name="Januszkiewicz K."/>
            <person name="Wedrychowicz H."/>
        </authorList>
    </citation>
    <scope>NUCLEOTIDE SEQUENCE [LARGE SCALE GENOMIC DNA]</scope>
</reference>
<keyword evidence="3" id="KW-1185">Reference proteome</keyword>
<evidence type="ECO:0000313" key="2">
    <source>
        <dbReference type="EMBL" id="SGY17380.1"/>
    </source>
</evidence>
<organism evidence="2 3">
    <name type="scientific">Microbotryum silenes-dioicae</name>
    <dbReference type="NCBI Taxonomy" id="796604"/>
    <lineage>
        <taxon>Eukaryota</taxon>
        <taxon>Fungi</taxon>
        <taxon>Dikarya</taxon>
        <taxon>Basidiomycota</taxon>
        <taxon>Pucciniomycotina</taxon>
        <taxon>Microbotryomycetes</taxon>
        <taxon>Microbotryales</taxon>
        <taxon>Microbotryaceae</taxon>
        <taxon>Microbotryum</taxon>
    </lineage>
</organism>
<evidence type="ECO:0000313" key="3">
    <source>
        <dbReference type="Proteomes" id="UP000249464"/>
    </source>
</evidence>
<feature type="compositionally biased region" description="Low complexity" evidence="1">
    <location>
        <begin position="104"/>
        <end position="118"/>
    </location>
</feature>
<dbReference type="STRING" id="796604.A0A2X0NX62"/>
<dbReference type="PANTHER" id="PTHR31912:SF34">
    <property type="entry name" value="NOTOCHORD-RELATED PROTEIN"/>
    <property type="match status" value="1"/>
</dbReference>
<feature type="compositionally biased region" description="Polar residues" evidence="1">
    <location>
        <begin position="1152"/>
        <end position="1162"/>
    </location>
</feature>
<feature type="region of interest" description="Disordered" evidence="1">
    <location>
        <begin position="1141"/>
        <end position="1178"/>
    </location>
</feature>
<feature type="region of interest" description="Disordered" evidence="1">
    <location>
        <begin position="1231"/>
        <end position="1265"/>
    </location>
</feature>
<feature type="compositionally biased region" description="Basic residues" evidence="1">
    <location>
        <begin position="1237"/>
        <end position="1248"/>
    </location>
</feature>
<name>A0A2X0NX62_9BASI</name>
<dbReference type="EMBL" id="FQNC01000015">
    <property type="protein sequence ID" value="SGY17380.1"/>
    <property type="molecule type" value="Genomic_DNA"/>
</dbReference>
<dbReference type="PANTHER" id="PTHR31912">
    <property type="entry name" value="IP13529P"/>
    <property type="match status" value="1"/>
</dbReference>
<evidence type="ECO:0000256" key="1">
    <source>
        <dbReference type="SAM" id="MobiDB-lite"/>
    </source>
</evidence>